<proteinExistence type="predicted"/>
<feature type="transmembrane region" description="Helical" evidence="1">
    <location>
        <begin position="68"/>
        <end position="88"/>
    </location>
</feature>
<reference evidence="2 3" key="1">
    <citation type="submission" date="2020-10" db="EMBL/GenBank/DDBJ databases">
        <title>Wide distribution of Phycisphaera-like planctomycetes from WD2101 soil group in peatlands and genome analysis of the first cultivated representative.</title>
        <authorList>
            <person name="Dedysh S.N."/>
            <person name="Beletsky A.V."/>
            <person name="Ivanova A."/>
            <person name="Kulichevskaya I.S."/>
            <person name="Suzina N.E."/>
            <person name="Philippov D.A."/>
            <person name="Rakitin A.L."/>
            <person name="Mardanov A.V."/>
            <person name="Ravin N.V."/>
        </authorList>
    </citation>
    <scope>NUCLEOTIDE SEQUENCE [LARGE SCALE GENOMIC DNA]</scope>
    <source>
        <strain evidence="2 3">M1803</strain>
    </source>
</reference>
<evidence type="ECO:0000313" key="2">
    <source>
        <dbReference type="EMBL" id="QOV91250.1"/>
    </source>
</evidence>
<sequence length="93" mass="9893">MSLVRTTRRSGLTLLVLGFVGAAFFWVTDPRIGPNVSGKHGVYDPRSWVAAMRGKPANPIDAANDASVATFVGLAGSLSVLGIGMYLMSRRKL</sequence>
<dbReference type="AlphaFoldDB" id="A0A7M2X3B1"/>
<protein>
    <recommendedName>
        <fullName evidence="4">PDGLE domain-containing protein</fullName>
    </recommendedName>
</protein>
<evidence type="ECO:0000256" key="1">
    <source>
        <dbReference type="SAM" id="Phobius"/>
    </source>
</evidence>
<accession>A0A7M2X3B1</accession>
<dbReference type="KEGG" id="hbs:IPV69_07795"/>
<keyword evidence="3" id="KW-1185">Reference proteome</keyword>
<dbReference type="Proteomes" id="UP000593765">
    <property type="component" value="Chromosome"/>
</dbReference>
<organism evidence="2 3">
    <name type="scientific">Humisphaera borealis</name>
    <dbReference type="NCBI Taxonomy" id="2807512"/>
    <lineage>
        <taxon>Bacteria</taxon>
        <taxon>Pseudomonadati</taxon>
        <taxon>Planctomycetota</taxon>
        <taxon>Phycisphaerae</taxon>
        <taxon>Tepidisphaerales</taxon>
        <taxon>Tepidisphaeraceae</taxon>
        <taxon>Humisphaera</taxon>
    </lineage>
</organism>
<gene>
    <name evidence="2" type="ORF">IPV69_07795</name>
</gene>
<keyword evidence="1" id="KW-0812">Transmembrane</keyword>
<name>A0A7M2X3B1_9BACT</name>
<dbReference type="EMBL" id="CP063458">
    <property type="protein sequence ID" value="QOV91250.1"/>
    <property type="molecule type" value="Genomic_DNA"/>
</dbReference>
<evidence type="ECO:0008006" key="4">
    <source>
        <dbReference type="Google" id="ProtNLM"/>
    </source>
</evidence>
<dbReference type="RefSeq" id="WP_206294448.1">
    <property type="nucleotide sequence ID" value="NZ_CP063458.1"/>
</dbReference>
<keyword evidence="1" id="KW-1133">Transmembrane helix</keyword>
<keyword evidence="1" id="KW-0472">Membrane</keyword>
<feature type="transmembrane region" description="Helical" evidence="1">
    <location>
        <begin position="12"/>
        <end position="28"/>
    </location>
</feature>
<evidence type="ECO:0000313" key="3">
    <source>
        <dbReference type="Proteomes" id="UP000593765"/>
    </source>
</evidence>